<keyword evidence="3" id="KW-1185">Reference proteome</keyword>
<comment type="caution">
    <text evidence="2">The sequence shown here is derived from an EMBL/GenBank/DDBJ whole genome shotgun (WGS) entry which is preliminary data.</text>
</comment>
<gene>
    <name evidence="2" type="ORF">KP509_21G028500</name>
</gene>
<accession>A0A8T2S8G6</accession>
<protein>
    <submittedName>
        <fullName evidence="2">Uncharacterized protein</fullName>
    </submittedName>
</protein>
<evidence type="ECO:0000313" key="2">
    <source>
        <dbReference type="EMBL" id="KAH7314959.1"/>
    </source>
</evidence>
<dbReference type="Proteomes" id="UP000825935">
    <property type="component" value="Chromosome 21"/>
</dbReference>
<dbReference type="EMBL" id="CM035426">
    <property type="protein sequence ID" value="KAH7314959.1"/>
    <property type="molecule type" value="Genomic_DNA"/>
</dbReference>
<dbReference type="AlphaFoldDB" id="A0A8T2S8G6"/>
<feature type="region of interest" description="Disordered" evidence="1">
    <location>
        <begin position="28"/>
        <end position="89"/>
    </location>
</feature>
<evidence type="ECO:0000256" key="1">
    <source>
        <dbReference type="SAM" id="MobiDB-lite"/>
    </source>
</evidence>
<feature type="compositionally biased region" description="Basic residues" evidence="1">
    <location>
        <begin position="72"/>
        <end position="81"/>
    </location>
</feature>
<sequence length="89" mass="10111">METTKYYPDAWVILIRKRALNAIMKHAICPYDPNSPPPPDKKNSKEKKKGFPIHSPLKHGPKNKSRGEGSKKGHKQHRGQGSKKDRKEG</sequence>
<name>A0A8T2S8G6_CERRI</name>
<organism evidence="2 3">
    <name type="scientific">Ceratopteris richardii</name>
    <name type="common">Triangle waterfern</name>
    <dbReference type="NCBI Taxonomy" id="49495"/>
    <lineage>
        <taxon>Eukaryota</taxon>
        <taxon>Viridiplantae</taxon>
        <taxon>Streptophyta</taxon>
        <taxon>Embryophyta</taxon>
        <taxon>Tracheophyta</taxon>
        <taxon>Polypodiopsida</taxon>
        <taxon>Polypodiidae</taxon>
        <taxon>Polypodiales</taxon>
        <taxon>Pteridineae</taxon>
        <taxon>Pteridaceae</taxon>
        <taxon>Parkerioideae</taxon>
        <taxon>Ceratopteris</taxon>
    </lineage>
</organism>
<evidence type="ECO:0000313" key="3">
    <source>
        <dbReference type="Proteomes" id="UP000825935"/>
    </source>
</evidence>
<proteinExistence type="predicted"/>
<feature type="compositionally biased region" description="Basic residues" evidence="1">
    <location>
        <begin position="44"/>
        <end position="64"/>
    </location>
</feature>
<reference evidence="2" key="1">
    <citation type="submission" date="2021-08" db="EMBL/GenBank/DDBJ databases">
        <title>WGS assembly of Ceratopteris richardii.</title>
        <authorList>
            <person name="Marchant D.B."/>
            <person name="Chen G."/>
            <person name="Jenkins J."/>
            <person name="Shu S."/>
            <person name="Leebens-Mack J."/>
            <person name="Grimwood J."/>
            <person name="Schmutz J."/>
            <person name="Soltis P."/>
            <person name="Soltis D."/>
            <person name="Chen Z.-H."/>
        </authorList>
    </citation>
    <scope>NUCLEOTIDE SEQUENCE</scope>
    <source>
        <strain evidence="2">Whitten #5841</strain>
        <tissue evidence="2">Leaf</tissue>
    </source>
</reference>